<dbReference type="EMBL" id="LXQA010400225">
    <property type="protein sequence ID" value="MCI49371.1"/>
    <property type="molecule type" value="Genomic_DNA"/>
</dbReference>
<keyword evidence="2" id="KW-1185">Reference proteome</keyword>
<protein>
    <submittedName>
        <fullName evidence="1">Uncharacterized protein</fullName>
    </submittedName>
</protein>
<reference evidence="1 2" key="1">
    <citation type="journal article" date="2018" name="Front. Plant Sci.">
        <title>Red Clover (Trifolium pratense) and Zigzag Clover (T. medium) - A Picture of Genomic Similarities and Differences.</title>
        <authorList>
            <person name="Dluhosova J."/>
            <person name="Istvanek J."/>
            <person name="Nedelnik J."/>
            <person name="Repkova J."/>
        </authorList>
    </citation>
    <scope>NUCLEOTIDE SEQUENCE [LARGE SCALE GENOMIC DNA]</scope>
    <source>
        <strain evidence="2">cv. 10/8</strain>
        <tissue evidence="1">Leaf</tissue>
    </source>
</reference>
<comment type="caution">
    <text evidence="1">The sequence shown here is derived from an EMBL/GenBank/DDBJ whole genome shotgun (WGS) entry which is preliminary data.</text>
</comment>
<name>A0A392SKH2_9FABA</name>
<sequence length="51" mass="5544">MSSMEFWRGLVLKPPQNTMFCVLSLGEVLMSPDAVLEVAGRDGGEKVASCR</sequence>
<accession>A0A392SKH2</accession>
<organism evidence="1 2">
    <name type="scientific">Trifolium medium</name>
    <dbReference type="NCBI Taxonomy" id="97028"/>
    <lineage>
        <taxon>Eukaryota</taxon>
        <taxon>Viridiplantae</taxon>
        <taxon>Streptophyta</taxon>
        <taxon>Embryophyta</taxon>
        <taxon>Tracheophyta</taxon>
        <taxon>Spermatophyta</taxon>
        <taxon>Magnoliopsida</taxon>
        <taxon>eudicotyledons</taxon>
        <taxon>Gunneridae</taxon>
        <taxon>Pentapetalae</taxon>
        <taxon>rosids</taxon>
        <taxon>fabids</taxon>
        <taxon>Fabales</taxon>
        <taxon>Fabaceae</taxon>
        <taxon>Papilionoideae</taxon>
        <taxon>50 kb inversion clade</taxon>
        <taxon>NPAAA clade</taxon>
        <taxon>Hologalegina</taxon>
        <taxon>IRL clade</taxon>
        <taxon>Trifolieae</taxon>
        <taxon>Trifolium</taxon>
    </lineage>
</organism>
<dbReference type="Proteomes" id="UP000265520">
    <property type="component" value="Unassembled WGS sequence"/>
</dbReference>
<proteinExistence type="predicted"/>
<evidence type="ECO:0000313" key="2">
    <source>
        <dbReference type="Proteomes" id="UP000265520"/>
    </source>
</evidence>
<dbReference type="AlphaFoldDB" id="A0A392SKH2"/>
<evidence type="ECO:0000313" key="1">
    <source>
        <dbReference type="EMBL" id="MCI49371.1"/>
    </source>
</evidence>